<dbReference type="AlphaFoldDB" id="A0AAD6SLK4"/>
<dbReference type="EMBL" id="JARJCM010000102">
    <property type="protein sequence ID" value="KAJ7029402.1"/>
    <property type="molecule type" value="Genomic_DNA"/>
</dbReference>
<gene>
    <name evidence="1" type="ORF">C8F04DRAFT_1187800</name>
</gene>
<name>A0AAD6SLK4_9AGAR</name>
<accession>A0AAD6SLK4</accession>
<dbReference type="Proteomes" id="UP001218188">
    <property type="component" value="Unassembled WGS sequence"/>
</dbReference>
<comment type="caution">
    <text evidence="1">The sequence shown here is derived from an EMBL/GenBank/DDBJ whole genome shotgun (WGS) entry which is preliminary data.</text>
</comment>
<reference evidence="1" key="1">
    <citation type="submission" date="2023-03" db="EMBL/GenBank/DDBJ databases">
        <title>Massive genome expansion in bonnet fungi (Mycena s.s.) driven by repeated elements and novel gene families across ecological guilds.</title>
        <authorList>
            <consortium name="Lawrence Berkeley National Laboratory"/>
            <person name="Harder C.B."/>
            <person name="Miyauchi S."/>
            <person name="Viragh M."/>
            <person name="Kuo A."/>
            <person name="Thoen E."/>
            <person name="Andreopoulos B."/>
            <person name="Lu D."/>
            <person name="Skrede I."/>
            <person name="Drula E."/>
            <person name="Henrissat B."/>
            <person name="Morin E."/>
            <person name="Kohler A."/>
            <person name="Barry K."/>
            <person name="LaButti K."/>
            <person name="Morin E."/>
            <person name="Salamov A."/>
            <person name="Lipzen A."/>
            <person name="Mereny Z."/>
            <person name="Hegedus B."/>
            <person name="Baldrian P."/>
            <person name="Stursova M."/>
            <person name="Weitz H."/>
            <person name="Taylor A."/>
            <person name="Grigoriev I.V."/>
            <person name="Nagy L.G."/>
            <person name="Martin F."/>
            <person name="Kauserud H."/>
        </authorList>
    </citation>
    <scope>NUCLEOTIDE SEQUENCE</scope>
    <source>
        <strain evidence="1">CBHHK200</strain>
    </source>
</reference>
<proteinExistence type="predicted"/>
<organism evidence="1 2">
    <name type="scientific">Mycena alexandri</name>
    <dbReference type="NCBI Taxonomy" id="1745969"/>
    <lineage>
        <taxon>Eukaryota</taxon>
        <taxon>Fungi</taxon>
        <taxon>Dikarya</taxon>
        <taxon>Basidiomycota</taxon>
        <taxon>Agaricomycotina</taxon>
        <taxon>Agaricomycetes</taxon>
        <taxon>Agaricomycetidae</taxon>
        <taxon>Agaricales</taxon>
        <taxon>Marasmiineae</taxon>
        <taxon>Mycenaceae</taxon>
        <taxon>Mycena</taxon>
    </lineage>
</organism>
<sequence length="271" mass="31141">MHKEIYSKYFSNMVFLGPENRQDAGFKHSFDVVVNSYYSDEDISVWKMAGRMAHHMLYQAMVENDCGYDGYIWAPFDTFLNVPRLQQLDKSRFWYHPPWGEFVPNPASKLHAPAALISPDPYPENPGDVHKYEWWWGFVDYRFACLFSSSFPSAGEIGSRNSMVARHGRSADSDTVYIPGKHAKAFWETLGMFLETTCFLGIATPTSLHLVAPRDEPILFLGHWWIWQEPLSTEFGDPGADGVWRAHESVREDARKVLAESTASRQGMDWK</sequence>
<evidence type="ECO:0000313" key="2">
    <source>
        <dbReference type="Proteomes" id="UP001218188"/>
    </source>
</evidence>
<keyword evidence="2" id="KW-1185">Reference proteome</keyword>
<evidence type="ECO:0000313" key="1">
    <source>
        <dbReference type="EMBL" id="KAJ7029402.1"/>
    </source>
</evidence>
<protein>
    <submittedName>
        <fullName evidence="1">Uncharacterized protein</fullName>
    </submittedName>
</protein>